<evidence type="ECO:0000256" key="3">
    <source>
        <dbReference type="ARBA" id="ARBA00022884"/>
    </source>
</evidence>
<name>A0AAJ0HID8_9PEZI</name>
<keyword evidence="10" id="KW-1185">Reference proteome</keyword>
<dbReference type="Proteomes" id="UP001275084">
    <property type="component" value="Unassembled WGS sequence"/>
</dbReference>
<dbReference type="PROSITE" id="PS00632">
    <property type="entry name" value="RIBOSOMAL_S4"/>
    <property type="match status" value="1"/>
</dbReference>
<dbReference type="SMART" id="SM00363">
    <property type="entry name" value="S4"/>
    <property type="match status" value="1"/>
</dbReference>
<proteinExistence type="inferred from homology"/>
<feature type="region of interest" description="Disordered" evidence="7">
    <location>
        <begin position="113"/>
        <end position="138"/>
    </location>
</feature>
<evidence type="ECO:0000256" key="2">
    <source>
        <dbReference type="ARBA" id="ARBA00022730"/>
    </source>
</evidence>
<accession>A0AAJ0HID8</accession>
<keyword evidence="5" id="KW-0687">Ribonucleoprotein</keyword>
<organism evidence="9 10">
    <name type="scientific">Lasiosphaeria hispida</name>
    <dbReference type="NCBI Taxonomy" id="260671"/>
    <lineage>
        <taxon>Eukaryota</taxon>
        <taxon>Fungi</taxon>
        <taxon>Dikarya</taxon>
        <taxon>Ascomycota</taxon>
        <taxon>Pezizomycotina</taxon>
        <taxon>Sordariomycetes</taxon>
        <taxon>Sordariomycetidae</taxon>
        <taxon>Sordariales</taxon>
        <taxon>Lasiosphaeriaceae</taxon>
        <taxon>Lasiosphaeria</taxon>
    </lineage>
</organism>
<feature type="region of interest" description="Disordered" evidence="7">
    <location>
        <begin position="244"/>
        <end position="264"/>
    </location>
</feature>
<gene>
    <name evidence="9" type="ORF">B0T25DRAFT_607115</name>
</gene>
<reference evidence="9" key="2">
    <citation type="submission" date="2023-06" db="EMBL/GenBank/DDBJ databases">
        <authorList>
            <consortium name="Lawrence Berkeley National Laboratory"/>
            <person name="Haridas S."/>
            <person name="Hensen N."/>
            <person name="Bonometti L."/>
            <person name="Westerberg I."/>
            <person name="Brannstrom I.O."/>
            <person name="Guillou S."/>
            <person name="Cros-Aarteil S."/>
            <person name="Calhoun S."/>
            <person name="Kuo A."/>
            <person name="Mondo S."/>
            <person name="Pangilinan J."/>
            <person name="Riley R."/>
            <person name="Labutti K."/>
            <person name="Andreopoulos B."/>
            <person name="Lipzen A."/>
            <person name="Chen C."/>
            <person name="Yanf M."/>
            <person name="Daum C."/>
            <person name="Ng V."/>
            <person name="Clum A."/>
            <person name="Steindorff A."/>
            <person name="Ohm R."/>
            <person name="Martin F."/>
            <person name="Silar P."/>
            <person name="Natvig D."/>
            <person name="Lalanne C."/>
            <person name="Gautier V."/>
            <person name="Ament-Velasquez S.L."/>
            <person name="Kruys A."/>
            <person name="Hutchinson M.I."/>
            <person name="Powell A.J."/>
            <person name="Barry K."/>
            <person name="Miller A.N."/>
            <person name="Grigoriev I.V."/>
            <person name="Debuchy R."/>
            <person name="Gladieux P."/>
            <person name="Thoren M.H."/>
            <person name="Johannesson H."/>
        </authorList>
    </citation>
    <scope>NUCLEOTIDE SEQUENCE</scope>
    <source>
        <strain evidence="9">CBS 955.72</strain>
    </source>
</reference>
<dbReference type="InterPro" id="IPR018079">
    <property type="entry name" value="Ribosomal_uS4_CS"/>
</dbReference>
<keyword evidence="2 6" id="KW-0699">rRNA-binding</keyword>
<feature type="domain" description="RNA-binding S4" evidence="8">
    <location>
        <begin position="150"/>
        <end position="218"/>
    </location>
</feature>
<evidence type="ECO:0000313" key="10">
    <source>
        <dbReference type="Proteomes" id="UP001275084"/>
    </source>
</evidence>
<evidence type="ECO:0000256" key="1">
    <source>
        <dbReference type="ARBA" id="ARBA00007465"/>
    </source>
</evidence>
<keyword evidence="3 6" id="KW-0694">RNA-binding</keyword>
<evidence type="ECO:0000256" key="6">
    <source>
        <dbReference type="PROSITE-ProRule" id="PRU00182"/>
    </source>
</evidence>
<dbReference type="AlphaFoldDB" id="A0AAJ0HID8"/>
<comment type="caution">
    <text evidence="9">The sequence shown here is derived from an EMBL/GenBank/DDBJ whole genome shotgun (WGS) entry which is preliminary data.</text>
</comment>
<dbReference type="GO" id="GO:0005763">
    <property type="term" value="C:mitochondrial small ribosomal subunit"/>
    <property type="evidence" value="ECO:0007669"/>
    <property type="project" value="TreeGrafter"/>
</dbReference>
<dbReference type="CDD" id="cd00165">
    <property type="entry name" value="S4"/>
    <property type="match status" value="1"/>
</dbReference>
<dbReference type="InterPro" id="IPR002942">
    <property type="entry name" value="S4_RNA-bd"/>
</dbReference>
<evidence type="ECO:0000256" key="7">
    <source>
        <dbReference type="SAM" id="MobiDB-lite"/>
    </source>
</evidence>
<feature type="compositionally biased region" description="Polar residues" evidence="7">
    <location>
        <begin position="125"/>
        <end position="136"/>
    </location>
</feature>
<dbReference type="PROSITE" id="PS50889">
    <property type="entry name" value="S4"/>
    <property type="match status" value="1"/>
</dbReference>
<evidence type="ECO:0000259" key="8">
    <source>
        <dbReference type="SMART" id="SM00363"/>
    </source>
</evidence>
<dbReference type="SUPFAM" id="SSF55174">
    <property type="entry name" value="Alpha-L RNA-binding motif"/>
    <property type="match status" value="1"/>
</dbReference>
<keyword evidence="4" id="KW-0689">Ribosomal protein</keyword>
<dbReference type="EMBL" id="JAUIQD010000004">
    <property type="protein sequence ID" value="KAK3353030.1"/>
    <property type="molecule type" value="Genomic_DNA"/>
</dbReference>
<dbReference type="GO" id="GO:0042274">
    <property type="term" value="P:ribosomal small subunit biogenesis"/>
    <property type="evidence" value="ECO:0007669"/>
    <property type="project" value="TreeGrafter"/>
</dbReference>
<evidence type="ECO:0000256" key="4">
    <source>
        <dbReference type="ARBA" id="ARBA00022980"/>
    </source>
</evidence>
<sequence length="460" mass="53116">MKYRRILRYHGLRRPRLRASCLLYTVRCLPPSKLTSSPFQRVRQTWNKYNLYNLMSLKDPRNISRTFFQQKWTAKALTRGYHGEHIKERQWDRMFSRRLLSVVDMKPQYMATNDGSEQAAGRGSGLSTGQPKSVNKPTPYMQMTFAPMERRLDIAVFRALFASSARQARQMVVHGAVKVNGKKMVHPGYLLNPGDLFQVNPERVMTSTGKPRIRHEKTPYERKMRNLAKVEELIAEAKRRRELRQKELSEQTAGTRGKKQGGISEAALKAKNQRDLKALVLRAKAVVEAHHGKSKKKIVEVRALVRDIKDTISRAARRDSDVQQTGDAVHDLGVLVSKLELSKEDLTQKAVEDAEAARTGDRFVKPLLRLNEREREIVEKELQEEMENPLDYSKPYRTPWKPRPYMPAFAFIPRYLEVNQKICAAVYLRHPVARPGLAEVPTPFSETVNQLAFNWYLRRG</sequence>
<dbReference type="InterPro" id="IPR036986">
    <property type="entry name" value="S4_RNA-bd_sf"/>
</dbReference>
<dbReference type="InterPro" id="IPR022801">
    <property type="entry name" value="Ribosomal_uS4"/>
</dbReference>
<dbReference type="PANTHER" id="PTHR11831">
    <property type="entry name" value="30S 40S RIBOSOMAL PROTEIN"/>
    <property type="match status" value="1"/>
</dbReference>
<evidence type="ECO:0000313" key="9">
    <source>
        <dbReference type="EMBL" id="KAK3353030.1"/>
    </source>
</evidence>
<dbReference type="GO" id="GO:0019843">
    <property type="term" value="F:rRNA binding"/>
    <property type="evidence" value="ECO:0007669"/>
    <property type="project" value="UniProtKB-KW"/>
</dbReference>
<dbReference type="Gene3D" id="3.10.290.10">
    <property type="entry name" value="RNA-binding S4 domain"/>
    <property type="match status" value="1"/>
</dbReference>
<protein>
    <submittedName>
        <fullName evidence="9">rRNA binding protein</fullName>
    </submittedName>
</protein>
<dbReference type="Pfam" id="PF01479">
    <property type="entry name" value="S4"/>
    <property type="match status" value="1"/>
</dbReference>
<comment type="similarity">
    <text evidence="1">Belongs to the universal ribosomal protein uS4 family.</text>
</comment>
<dbReference type="GO" id="GO:0003735">
    <property type="term" value="F:structural constituent of ribosome"/>
    <property type="evidence" value="ECO:0007669"/>
    <property type="project" value="TreeGrafter"/>
</dbReference>
<reference evidence="9" key="1">
    <citation type="journal article" date="2023" name="Mol. Phylogenet. Evol.">
        <title>Genome-scale phylogeny and comparative genomics of the fungal order Sordariales.</title>
        <authorList>
            <person name="Hensen N."/>
            <person name="Bonometti L."/>
            <person name="Westerberg I."/>
            <person name="Brannstrom I.O."/>
            <person name="Guillou S."/>
            <person name="Cros-Aarteil S."/>
            <person name="Calhoun S."/>
            <person name="Haridas S."/>
            <person name="Kuo A."/>
            <person name="Mondo S."/>
            <person name="Pangilinan J."/>
            <person name="Riley R."/>
            <person name="LaButti K."/>
            <person name="Andreopoulos B."/>
            <person name="Lipzen A."/>
            <person name="Chen C."/>
            <person name="Yan M."/>
            <person name="Daum C."/>
            <person name="Ng V."/>
            <person name="Clum A."/>
            <person name="Steindorff A."/>
            <person name="Ohm R.A."/>
            <person name="Martin F."/>
            <person name="Silar P."/>
            <person name="Natvig D.O."/>
            <person name="Lalanne C."/>
            <person name="Gautier V."/>
            <person name="Ament-Velasquez S.L."/>
            <person name="Kruys A."/>
            <person name="Hutchinson M.I."/>
            <person name="Powell A.J."/>
            <person name="Barry K."/>
            <person name="Miller A.N."/>
            <person name="Grigoriev I.V."/>
            <person name="Debuchy R."/>
            <person name="Gladieux P."/>
            <person name="Hiltunen Thoren M."/>
            <person name="Johannesson H."/>
        </authorList>
    </citation>
    <scope>NUCLEOTIDE SEQUENCE</scope>
    <source>
        <strain evidence="9">CBS 955.72</strain>
    </source>
</reference>
<dbReference type="PANTHER" id="PTHR11831:SF4">
    <property type="entry name" value="SMALL RIBOSOMAL SUBUNIT PROTEIN US4M"/>
    <property type="match status" value="1"/>
</dbReference>
<evidence type="ECO:0000256" key="5">
    <source>
        <dbReference type="ARBA" id="ARBA00023274"/>
    </source>
</evidence>